<comment type="caution">
    <text evidence="2">The sequence shown here is derived from an EMBL/GenBank/DDBJ whole genome shotgun (WGS) entry which is preliminary data.</text>
</comment>
<dbReference type="Pfam" id="PF01042">
    <property type="entry name" value="Ribonuc_L-PSP"/>
    <property type="match status" value="1"/>
</dbReference>
<dbReference type="EMBL" id="JBEWSZ010000001">
    <property type="protein sequence ID" value="MET2829296.1"/>
    <property type="molecule type" value="Genomic_DNA"/>
</dbReference>
<protein>
    <submittedName>
        <fullName evidence="2">RidA family protein</fullName>
    </submittedName>
</protein>
<gene>
    <name evidence="2" type="ORF">ABVQ20_20190</name>
</gene>
<dbReference type="Gene3D" id="3.30.1330.40">
    <property type="entry name" value="RutC-like"/>
    <property type="match status" value="1"/>
</dbReference>
<name>A0ABV2DGX6_9HYPH</name>
<evidence type="ECO:0000256" key="1">
    <source>
        <dbReference type="ARBA" id="ARBA00010552"/>
    </source>
</evidence>
<dbReference type="RefSeq" id="WP_354461247.1">
    <property type="nucleotide sequence ID" value="NZ_JBEWSZ010000001.1"/>
</dbReference>
<sequence>MNKQTVAVPKDNAIYGTSSTAFEKYGYSPAVRAGGLLFLAGVVGVRPDGSVPDSVAEQSELAFQRTAELLRLEELTMADLVEVVSYHVDISKNLADFILVKERYFERPFPTWTIIGIEALARPVLKVEIRSVAAFRS</sequence>
<keyword evidence="3" id="KW-1185">Reference proteome</keyword>
<dbReference type="InterPro" id="IPR038743">
    <property type="entry name" value="YjgH-like"/>
</dbReference>
<proteinExistence type="inferred from homology"/>
<comment type="similarity">
    <text evidence="1">Belongs to the RutC family.</text>
</comment>
<reference evidence="2 3" key="1">
    <citation type="submission" date="2024-06" db="EMBL/GenBank/DDBJ databases">
        <authorList>
            <person name="Kim D.-U."/>
        </authorList>
    </citation>
    <scope>NUCLEOTIDE SEQUENCE [LARGE SCALE GENOMIC DNA]</scope>
    <source>
        <strain evidence="2 3">KACC15460</strain>
    </source>
</reference>
<dbReference type="SUPFAM" id="SSF55298">
    <property type="entry name" value="YjgF-like"/>
    <property type="match status" value="1"/>
</dbReference>
<dbReference type="PANTHER" id="PTHR11803">
    <property type="entry name" value="2-IMINOBUTANOATE/2-IMINOPROPANOATE DEAMINASE RIDA"/>
    <property type="match status" value="1"/>
</dbReference>
<evidence type="ECO:0000313" key="2">
    <source>
        <dbReference type="EMBL" id="MET2829296.1"/>
    </source>
</evidence>
<dbReference type="InterPro" id="IPR006175">
    <property type="entry name" value="YjgF/YER057c/UK114"/>
</dbReference>
<organism evidence="2 3">
    <name type="scientific">Mesorhizobium shangrilense</name>
    <dbReference type="NCBI Taxonomy" id="460060"/>
    <lineage>
        <taxon>Bacteria</taxon>
        <taxon>Pseudomonadati</taxon>
        <taxon>Pseudomonadota</taxon>
        <taxon>Alphaproteobacteria</taxon>
        <taxon>Hyphomicrobiales</taxon>
        <taxon>Phyllobacteriaceae</taxon>
        <taxon>Mesorhizobium</taxon>
    </lineage>
</organism>
<dbReference type="PANTHER" id="PTHR11803:SF58">
    <property type="entry name" value="PROTEIN HMF1-RELATED"/>
    <property type="match status" value="1"/>
</dbReference>
<dbReference type="InterPro" id="IPR035959">
    <property type="entry name" value="RutC-like_sf"/>
</dbReference>
<dbReference type="Proteomes" id="UP001548832">
    <property type="component" value="Unassembled WGS sequence"/>
</dbReference>
<evidence type="ECO:0000313" key="3">
    <source>
        <dbReference type="Proteomes" id="UP001548832"/>
    </source>
</evidence>
<accession>A0ABV2DGX6</accession>
<dbReference type="CDD" id="cd02198">
    <property type="entry name" value="YjgH_like"/>
    <property type="match status" value="1"/>
</dbReference>